<evidence type="ECO:0000313" key="2">
    <source>
        <dbReference type="Proteomes" id="UP001164539"/>
    </source>
</evidence>
<dbReference type="Proteomes" id="UP001164539">
    <property type="component" value="Chromosome 6"/>
</dbReference>
<dbReference type="EMBL" id="CM051399">
    <property type="protein sequence ID" value="KAJ4716876.1"/>
    <property type="molecule type" value="Genomic_DNA"/>
</dbReference>
<accession>A0ACC1XZK3</accession>
<proteinExistence type="predicted"/>
<name>A0ACC1XZK3_MELAZ</name>
<comment type="caution">
    <text evidence="1">The sequence shown here is derived from an EMBL/GenBank/DDBJ whole genome shotgun (WGS) entry which is preliminary data.</text>
</comment>
<protein>
    <submittedName>
        <fullName evidence="1">Uncharacterized protein</fullName>
    </submittedName>
</protein>
<sequence length="253" mass="28377">MYTSVHLNGLKIRAMIDTGATNNFLVVREVQCLGLNVEGSSCAVRAVNSSDIVVQRIAISSLRVGDWEDKVCISILPLEDFDLILGIEFLVGAMAYVMPQMRSLLITGNTPQLVPCEFLENGRVWLSLQSSIQFTKGLKKREISYLAVLVEIKPDQVVEVPDEYATVLDEFVDLMPLELPKELPPRRAIDHHIEFELGARPPAQVPYRMSPSELAELQRQLDKLLDAGYIQPLKAPYGAPVLFQKKQDESLRM</sequence>
<reference evidence="1 2" key="1">
    <citation type="journal article" date="2023" name="Science">
        <title>Complex scaffold remodeling in plant triterpene biosynthesis.</title>
        <authorList>
            <person name="De La Pena R."/>
            <person name="Hodgson H."/>
            <person name="Liu J.C."/>
            <person name="Stephenson M.J."/>
            <person name="Martin A.C."/>
            <person name="Owen C."/>
            <person name="Harkess A."/>
            <person name="Leebens-Mack J."/>
            <person name="Jimenez L.E."/>
            <person name="Osbourn A."/>
            <person name="Sattely E.S."/>
        </authorList>
    </citation>
    <scope>NUCLEOTIDE SEQUENCE [LARGE SCALE GENOMIC DNA]</scope>
    <source>
        <strain evidence="2">cv. JPN11</strain>
        <tissue evidence="1">Leaf</tissue>
    </source>
</reference>
<organism evidence="1 2">
    <name type="scientific">Melia azedarach</name>
    <name type="common">Chinaberry tree</name>
    <dbReference type="NCBI Taxonomy" id="155640"/>
    <lineage>
        <taxon>Eukaryota</taxon>
        <taxon>Viridiplantae</taxon>
        <taxon>Streptophyta</taxon>
        <taxon>Embryophyta</taxon>
        <taxon>Tracheophyta</taxon>
        <taxon>Spermatophyta</taxon>
        <taxon>Magnoliopsida</taxon>
        <taxon>eudicotyledons</taxon>
        <taxon>Gunneridae</taxon>
        <taxon>Pentapetalae</taxon>
        <taxon>rosids</taxon>
        <taxon>malvids</taxon>
        <taxon>Sapindales</taxon>
        <taxon>Meliaceae</taxon>
        <taxon>Melia</taxon>
    </lineage>
</organism>
<gene>
    <name evidence="1" type="ORF">OWV82_011833</name>
</gene>
<evidence type="ECO:0000313" key="1">
    <source>
        <dbReference type="EMBL" id="KAJ4716876.1"/>
    </source>
</evidence>
<keyword evidence="2" id="KW-1185">Reference proteome</keyword>